<keyword evidence="7" id="KW-0175">Coiled coil</keyword>
<dbReference type="InterPro" id="IPR036097">
    <property type="entry name" value="HisK_dim/P_sf"/>
</dbReference>
<dbReference type="InterPro" id="IPR001789">
    <property type="entry name" value="Sig_transdc_resp-reg_receiver"/>
</dbReference>
<dbReference type="InterPro" id="IPR003018">
    <property type="entry name" value="GAF"/>
</dbReference>
<dbReference type="SUPFAM" id="SSF52172">
    <property type="entry name" value="CheY-like"/>
    <property type="match status" value="1"/>
</dbReference>
<feature type="coiled-coil region" evidence="7">
    <location>
        <begin position="487"/>
        <end position="521"/>
    </location>
</feature>
<dbReference type="InterPro" id="IPR013656">
    <property type="entry name" value="PAS_4"/>
</dbReference>
<keyword evidence="4" id="KW-0808">Transferase</keyword>
<feature type="domain" description="Response regulatory" evidence="9">
    <location>
        <begin position="776"/>
        <end position="894"/>
    </location>
</feature>
<dbReference type="FunFam" id="3.30.565.10:FF:000010">
    <property type="entry name" value="Sensor histidine kinase RcsC"/>
    <property type="match status" value="1"/>
</dbReference>
<evidence type="ECO:0000256" key="6">
    <source>
        <dbReference type="PROSITE-ProRule" id="PRU00169"/>
    </source>
</evidence>
<dbReference type="Gene3D" id="3.30.450.40">
    <property type="match status" value="1"/>
</dbReference>
<dbReference type="EMBL" id="ASRX01000060">
    <property type="protein sequence ID" value="EYF02505.1"/>
    <property type="molecule type" value="Genomic_DNA"/>
</dbReference>
<evidence type="ECO:0000256" key="2">
    <source>
        <dbReference type="ARBA" id="ARBA00012438"/>
    </source>
</evidence>
<dbReference type="SMART" id="SM00448">
    <property type="entry name" value="REC"/>
    <property type="match status" value="1"/>
</dbReference>
<dbReference type="Gene3D" id="3.30.565.10">
    <property type="entry name" value="Histidine kinase-like ATPase, C-terminal domain"/>
    <property type="match status" value="1"/>
</dbReference>
<evidence type="ECO:0000256" key="4">
    <source>
        <dbReference type="ARBA" id="ARBA00022679"/>
    </source>
</evidence>
<dbReference type="Pfam" id="PF00072">
    <property type="entry name" value="Response_reg"/>
    <property type="match status" value="1"/>
</dbReference>
<evidence type="ECO:0000256" key="1">
    <source>
        <dbReference type="ARBA" id="ARBA00000085"/>
    </source>
</evidence>
<dbReference type="PROSITE" id="PS50110">
    <property type="entry name" value="RESPONSE_REGULATORY"/>
    <property type="match status" value="1"/>
</dbReference>
<dbReference type="RefSeq" id="WP_052376380.1">
    <property type="nucleotide sequence ID" value="NZ_ASRX01000060.1"/>
</dbReference>
<dbReference type="SMART" id="SM00387">
    <property type="entry name" value="HATPase_c"/>
    <property type="match status" value="1"/>
</dbReference>
<dbReference type="InterPro" id="IPR003594">
    <property type="entry name" value="HATPase_dom"/>
</dbReference>
<dbReference type="PANTHER" id="PTHR43547">
    <property type="entry name" value="TWO-COMPONENT HISTIDINE KINASE"/>
    <property type="match status" value="1"/>
</dbReference>
<dbReference type="Pfam" id="PF00512">
    <property type="entry name" value="HisKA"/>
    <property type="match status" value="1"/>
</dbReference>
<dbReference type="PRINTS" id="PR00344">
    <property type="entry name" value="BCTRLSENSOR"/>
</dbReference>
<feature type="domain" description="PAC" evidence="10">
    <location>
        <begin position="428"/>
        <end position="485"/>
    </location>
</feature>
<evidence type="ECO:0000313" key="12">
    <source>
        <dbReference type="Proteomes" id="UP000019678"/>
    </source>
</evidence>
<sequence length="902" mass="96652">MIVPLDPGSSPTRRLAAFLHAERDVLLAAWTQRVVDAAGAPEAKGQGGPALGGRIGGLLDQLRGALEGCPEDEEEAARRGRQIARVSNVERGDVERGERVGAGGEGLAAALREIGHLRAILCGGCARGGIPLEGGGGALVHAALDELAVVLGEQAGSALAAAEGEGVRLSEEVKATRDRFALLAKVSVVMGDSLDYESRLQALSRLIVPAFADASAVSILDEEGRIQRLTDAATDGQGAAVRRARRMPVPVGLLPIIEDTLRTGRVRYFADYDREVLAGLPADDPYVVATREVGVKAILFAPLCVRDRQLGYLTAAMSTSGRDYSPEDVVFLEAIAERAALAIDNARLFREAERQRLRLAQVFEQAPVAIAMLRGPDHVYELANPLVASPFQGLDLIGKTVGQIVQGSAVQGVVEDLDQVYRTGEPLSRTEIHLDLPVRDGSTRATVYADLVCQPMRNEAGEIDGIIAVFIDVTERVLARSRSEALAEEHLREQQQHEAERNLLLARAEQARAAAEEASELKDQFLATVSHELRTPLNAILGWTRILRTTRLPAERQERALETVERNARAQTQLIEDLLDISRVVSGKLRLEASPLDLGTVVEAVLETVRPAAEAKQITLTPSLGSGATVILGDPARLQQVIWNLLSNAIKFTAQRGHVEVRIGRDEAFAAVEVKDDGRGISPEFLPHVFERFRQAEGSTTRAHGGLGLGLAIVKSLVELHGGTIQALSEGEGQGSTFVVRLPFVKARQAEAEALAGLPASAAPDVERPPALHGKSVVVVDDEADAREVLVEILERCGARVVAAGSAAEAFAAVERTRPDLLVADIAMPGEDGYMLIRKVRALPPEDGGLTLAVALTAYTRREDEARALRAGFDMHVPKPVDPIAFLDVLESLLRRGHAVEG</sequence>
<dbReference type="InterPro" id="IPR000700">
    <property type="entry name" value="PAS-assoc_C"/>
</dbReference>
<accession>A0A017T0Y2</accession>
<keyword evidence="5" id="KW-0418">Kinase</keyword>
<dbReference type="InterPro" id="IPR003661">
    <property type="entry name" value="HisK_dim/P_dom"/>
</dbReference>
<dbReference type="SUPFAM" id="SSF55874">
    <property type="entry name" value="ATPase domain of HSP90 chaperone/DNA topoisomerase II/histidine kinase"/>
    <property type="match status" value="1"/>
</dbReference>
<dbReference type="Pfam" id="PF13185">
    <property type="entry name" value="GAF_2"/>
    <property type="match status" value="1"/>
</dbReference>
<evidence type="ECO:0000259" key="9">
    <source>
        <dbReference type="PROSITE" id="PS50110"/>
    </source>
</evidence>
<dbReference type="SMART" id="SM00388">
    <property type="entry name" value="HisKA"/>
    <property type="match status" value="1"/>
</dbReference>
<dbReference type="STRING" id="1192034.CAP_7127"/>
<dbReference type="SMART" id="SM00065">
    <property type="entry name" value="GAF"/>
    <property type="match status" value="1"/>
</dbReference>
<keyword evidence="12" id="KW-1185">Reference proteome</keyword>
<evidence type="ECO:0000256" key="5">
    <source>
        <dbReference type="ARBA" id="ARBA00022777"/>
    </source>
</evidence>
<dbReference type="InterPro" id="IPR036890">
    <property type="entry name" value="HATPase_C_sf"/>
</dbReference>
<feature type="domain" description="Histidine kinase" evidence="8">
    <location>
        <begin position="528"/>
        <end position="746"/>
    </location>
</feature>
<keyword evidence="3 6" id="KW-0597">Phosphoprotein</keyword>
<feature type="modified residue" description="4-aspartylphosphate" evidence="6">
    <location>
        <position position="825"/>
    </location>
</feature>
<comment type="catalytic activity">
    <reaction evidence="1">
        <text>ATP + protein L-histidine = ADP + protein N-phospho-L-histidine.</text>
        <dbReference type="EC" id="2.7.13.3"/>
    </reaction>
</comment>
<dbReference type="InterPro" id="IPR029016">
    <property type="entry name" value="GAF-like_dom_sf"/>
</dbReference>
<dbReference type="InterPro" id="IPR004358">
    <property type="entry name" value="Sig_transdc_His_kin-like_C"/>
</dbReference>
<dbReference type="SUPFAM" id="SSF47384">
    <property type="entry name" value="Homodimeric domain of signal transducing histidine kinase"/>
    <property type="match status" value="1"/>
</dbReference>
<evidence type="ECO:0000259" key="8">
    <source>
        <dbReference type="PROSITE" id="PS50109"/>
    </source>
</evidence>
<dbReference type="SUPFAM" id="SSF55785">
    <property type="entry name" value="PYP-like sensor domain (PAS domain)"/>
    <property type="match status" value="1"/>
</dbReference>
<proteinExistence type="predicted"/>
<reference evidence="11 12" key="1">
    <citation type="submission" date="2013-05" db="EMBL/GenBank/DDBJ databases">
        <title>Genome assembly of Chondromyces apiculatus DSM 436.</title>
        <authorList>
            <person name="Sharma G."/>
            <person name="Khatri I."/>
            <person name="Kaur C."/>
            <person name="Mayilraj S."/>
            <person name="Subramanian S."/>
        </authorList>
    </citation>
    <scope>NUCLEOTIDE SEQUENCE [LARGE SCALE GENOMIC DNA]</scope>
    <source>
        <strain evidence="11 12">DSM 436</strain>
    </source>
</reference>
<dbReference type="eggNOG" id="COG2205">
    <property type="taxonomic scope" value="Bacteria"/>
</dbReference>
<dbReference type="Gene3D" id="1.10.287.130">
    <property type="match status" value="1"/>
</dbReference>
<dbReference type="SUPFAM" id="SSF55781">
    <property type="entry name" value="GAF domain-like"/>
    <property type="match status" value="1"/>
</dbReference>
<evidence type="ECO:0000313" key="11">
    <source>
        <dbReference type="EMBL" id="EYF02505.1"/>
    </source>
</evidence>
<dbReference type="Gene3D" id="3.30.450.20">
    <property type="entry name" value="PAS domain"/>
    <property type="match status" value="1"/>
</dbReference>
<dbReference type="AlphaFoldDB" id="A0A017T0Y2"/>
<dbReference type="PANTHER" id="PTHR43547:SF2">
    <property type="entry name" value="HYBRID SIGNAL TRANSDUCTION HISTIDINE KINASE C"/>
    <property type="match status" value="1"/>
</dbReference>
<evidence type="ECO:0000259" key="10">
    <source>
        <dbReference type="PROSITE" id="PS50113"/>
    </source>
</evidence>
<evidence type="ECO:0000256" key="3">
    <source>
        <dbReference type="ARBA" id="ARBA00022553"/>
    </source>
</evidence>
<name>A0A017T0Y2_9BACT</name>
<dbReference type="Pfam" id="PF08448">
    <property type="entry name" value="PAS_4"/>
    <property type="match status" value="1"/>
</dbReference>
<dbReference type="InterPro" id="IPR035965">
    <property type="entry name" value="PAS-like_dom_sf"/>
</dbReference>
<dbReference type="CDD" id="cd00082">
    <property type="entry name" value="HisKA"/>
    <property type="match status" value="1"/>
</dbReference>
<dbReference type="GO" id="GO:0000155">
    <property type="term" value="F:phosphorelay sensor kinase activity"/>
    <property type="evidence" value="ECO:0007669"/>
    <property type="project" value="InterPro"/>
</dbReference>
<organism evidence="11 12">
    <name type="scientific">Chondromyces apiculatus DSM 436</name>
    <dbReference type="NCBI Taxonomy" id="1192034"/>
    <lineage>
        <taxon>Bacteria</taxon>
        <taxon>Pseudomonadati</taxon>
        <taxon>Myxococcota</taxon>
        <taxon>Polyangia</taxon>
        <taxon>Polyangiales</taxon>
        <taxon>Polyangiaceae</taxon>
        <taxon>Chondromyces</taxon>
    </lineage>
</organism>
<protein>
    <recommendedName>
        <fullName evidence="2">histidine kinase</fullName>
        <ecNumber evidence="2">2.7.13.3</ecNumber>
    </recommendedName>
</protein>
<dbReference type="EC" id="2.7.13.3" evidence="2"/>
<dbReference type="InterPro" id="IPR011006">
    <property type="entry name" value="CheY-like_superfamily"/>
</dbReference>
<gene>
    <name evidence="11" type="ORF">CAP_7127</name>
</gene>
<dbReference type="PROSITE" id="PS50113">
    <property type="entry name" value="PAC"/>
    <property type="match status" value="1"/>
</dbReference>
<comment type="caution">
    <text evidence="11">The sequence shown here is derived from an EMBL/GenBank/DDBJ whole genome shotgun (WGS) entry which is preliminary data.</text>
</comment>
<dbReference type="Pfam" id="PF02518">
    <property type="entry name" value="HATPase_c"/>
    <property type="match status" value="1"/>
</dbReference>
<dbReference type="Gene3D" id="3.40.50.2300">
    <property type="match status" value="1"/>
</dbReference>
<dbReference type="Proteomes" id="UP000019678">
    <property type="component" value="Unassembled WGS sequence"/>
</dbReference>
<dbReference type="PROSITE" id="PS50109">
    <property type="entry name" value="HIS_KIN"/>
    <property type="match status" value="1"/>
</dbReference>
<dbReference type="InterPro" id="IPR005467">
    <property type="entry name" value="His_kinase_dom"/>
</dbReference>
<evidence type="ECO:0000256" key="7">
    <source>
        <dbReference type="SAM" id="Coils"/>
    </source>
</evidence>
<dbReference type="CDD" id="cd16922">
    <property type="entry name" value="HATPase_EvgS-ArcB-TorS-like"/>
    <property type="match status" value="1"/>
</dbReference>
<dbReference type="OrthoDB" id="5378360at2"/>